<keyword evidence="2" id="KW-0479">Metal-binding</keyword>
<evidence type="ECO:0000313" key="7">
    <source>
        <dbReference type="Proteomes" id="UP000826573"/>
    </source>
</evidence>
<name>A0A9P8KVM7_9HYPO</name>
<accession>A0A9P8KVM7</accession>
<dbReference type="AlphaFoldDB" id="A0A9P8KVM7"/>
<gene>
    <name evidence="6" type="ORF">TsFJ059_003095</name>
</gene>
<feature type="non-terminal residue" evidence="6">
    <location>
        <position position="72"/>
    </location>
</feature>
<feature type="non-terminal residue" evidence="6">
    <location>
        <position position="1"/>
    </location>
</feature>
<proteinExistence type="inferred from homology"/>
<dbReference type="GO" id="GO:0020037">
    <property type="term" value="F:heme binding"/>
    <property type="evidence" value="ECO:0007669"/>
    <property type="project" value="InterPro"/>
</dbReference>
<protein>
    <submittedName>
        <fullName evidence="6">Uncharacterized protein</fullName>
    </submittedName>
</protein>
<dbReference type="GO" id="GO:0005506">
    <property type="term" value="F:iron ion binding"/>
    <property type="evidence" value="ECO:0007669"/>
    <property type="project" value="InterPro"/>
</dbReference>
<dbReference type="InterPro" id="IPR036396">
    <property type="entry name" value="Cyt_P450_sf"/>
</dbReference>
<keyword evidence="7" id="KW-1185">Reference proteome</keyword>
<dbReference type="InterPro" id="IPR001128">
    <property type="entry name" value="Cyt_P450"/>
</dbReference>
<dbReference type="InterPro" id="IPR050364">
    <property type="entry name" value="Cytochrome_P450_fung"/>
</dbReference>
<dbReference type="GO" id="GO:0016705">
    <property type="term" value="F:oxidoreductase activity, acting on paired donors, with incorporation or reduction of molecular oxygen"/>
    <property type="evidence" value="ECO:0007669"/>
    <property type="project" value="InterPro"/>
</dbReference>
<evidence type="ECO:0000256" key="5">
    <source>
        <dbReference type="ARBA" id="ARBA00023033"/>
    </source>
</evidence>
<comment type="similarity">
    <text evidence="1">Belongs to the cytochrome P450 family.</text>
</comment>
<evidence type="ECO:0000256" key="2">
    <source>
        <dbReference type="ARBA" id="ARBA00022723"/>
    </source>
</evidence>
<comment type="caution">
    <text evidence="6">The sequence shown here is derived from an EMBL/GenBank/DDBJ whole genome shotgun (WGS) entry which is preliminary data.</text>
</comment>
<keyword evidence="3" id="KW-0560">Oxidoreductase</keyword>
<dbReference type="Proteomes" id="UP000826573">
    <property type="component" value="Unassembled WGS sequence"/>
</dbReference>
<evidence type="ECO:0000313" key="6">
    <source>
        <dbReference type="EMBL" id="KAH0528201.1"/>
    </source>
</evidence>
<dbReference type="Pfam" id="PF00067">
    <property type="entry name" value="p450"/>
    <property type="match status" value="1"/>
</dbReference>
<sequence>EITYKNCTIPDATVILPSTDNLHHDSLRYDNADEFQPERFLGDELDAFASAKHPDYLKRDHINYGLGRRLCQ</sequence>
<dbReference type="Gene3D" id="1.10.630.10">
    <property type="entry name" value="Cytochrome P450"/>
    <property type="match status" value="1"/>
</dbReference>
<dbReference type="PANTHER" id="PTHR46300">
    <property type="entry name" value="P450, PUTATIVE (EUROFUNG)-RELATED-RELATED"/>
    <property type="match status" value="1"/>
</dbReference>
<evidence type="ECO:0000256" key="3">
    <source>
        <dbReference type="ARBA" id="ARBA00023002"/>
    </source>
</evidence>
<dbReference type="EMBL" id="JAIMJC010000003">
    <property type="protein sequence ID" value="KAH0528201.1"/>
    <property type="molecule type" value="Genomic_DNA"/>
</dbReference>
<organism evidence="6 7">
    <name type="scientific">Trichoderma semiorbis</name>
    <dbReference type="NCBI Taxonomy" id="1491008"/>
    <lineage>
        <taxon>Eukaryota</taxon>
        <taxon>Fungi</taxon>
        <taxon>Dikarya</taxon>
        <taxon>Ascomycota</taxon>
        <taxon>Pezizomycotina</taxon>
        <taxon>Sordariomycetes</taxon>
        <taxon>Hypocreomycetidae</taxon>
        <taxon>Hypocreales</taxon>
        <taxon>Hypocreaceae</taxon>
        <taxon>Trichoderma</taxon>
    </lineage>
</organism>
<evidence type="ECO:0000256" key="1">
    <source>
        <dbReference type="ARBA" id="ARBA00010617"/>
    </source>
</evidence>
<dbReference type="SUPFAM" id="SSF48264">
    <property type="entry name" value="Cytochrome P450"/>
    <property type="match status" value="1"/>
</dbReference>
<keyword evidence="4" id="KW-0408">Iron</keyword>
<dbReference type="GO" id="GO:0004497">
    <property type="term" value="F:monooxygenase activity"/>
    <property type="evidence" value="ECO:0007669"/>
    <property type="project" value="UniProtKB-KW"/>
</dbReference>
<dbReference type="PANTHER" id="PTHR46300:SF2">
    <property type="entry name" value="CYTOCHROME P450 MONOOXYGENASE ALNH-RELATED"/>
    <property type="match status" value="1"/>
</dbReference>
<reference evidence="6 7" key="1">
    <citation type="submission" date="2021-08" db="EMBL/GenBank/DDBJ databases">
        <title>The highly contiguous genome resource for Trichoderma semiorbis FJ059, a fungal antagonistic to plant pathogens.</title>
        <authorList>
            <person name="Liu T."/>
        </authorList>
    </citation>
    <scope>NUCLEOTIDE SEQUENCE [LARGE SCALE GENOMIC DNA]</scope>
    <source>
        <strain evidence="6 7">FJ059</strain>
    </source>
</reference>
<keyword evidence="5" id="KW-0503">Monooxygenase</keyword>
<evidence type="ECO:0000256" key="4">
    <source>
        <dbReference type="ARBA" id="ARBA00023004"/>
    </source>
</evidence>